<proteinExistence type="predicted"/>
<dbReference type="STRING" id="3818.A0A444XD07"/>
<dbReference type="InterPro" id="IPR011009">
    <property type="entry name" value="Kinase-like_dom_sf"/>
</dbReference>
<dbReference type="PROSITE" id="PS50011">
    <property type="entry name" value="PROTEIN_KINASE_DOM"/>
    <property type="match status" value="1"/>
</dbReference>
<feature type="compositionally biased region" description="Low complexity" evidence="14">
    <location>
        <begin position="357"/>
        <end position="388"/>
    </location>
</feature>
<evidence type="ECO:0000259" key="15">
    <source>
        <dbReference type="PROSITE" id="PS50011"/>
    </source>
</evidence>
<feature type="domain" description="Protein kinase" evidence="15">
    <location>
        <begin position="455"/>
        <end position="513"/>
    </location>
</feature>
<feature type="compositionally biased region" description="Polar residues" evidence="14">
    <location>
        <begin position="343"/>
        <end position="355"/>
    </location>
</feature>
<evidence type="ECO:0000256" key="4">
    <source>
        <dbReference type="ARBA" id="ARBA00022679"/>
    </source>
</evidence>
<dbReference type="Proteomes" id="UP000289738">
    <property type="component" value="Chromosome B09"/>
</dbReference>
<dbReference type="InterPro" id="IPR052232">
    <property type="entry name" value="RLK_Ser/Thr-Kinase"/>
</dbReference>
<feature type="compositionally biased region" description="Basic and acidic residues" evidence="14">
    <location>
        <begin position="329"/>
        <end position="342"/>
    </location>
</feature>
<dbReference type="InterPro" id="IPR017441">
    <property type="entry name" value="Protein_kinase_ATP_BS"/>
</dbReference>
<evidence type="ECO:0000256" key="7">
    <source>
        <dbReference type="ARBA" id="ARBA00022777"/>
    </source>
</evidence>
<organism evidence="16 17">
    <name type="scientific">Arachis hypogaea</name>
    <name type="common">Peanut</name>
    <dbReference type="NCBI Taxonomy" id="3818"/>
    <lineage>
        <taxon>Eukaryota</taxon>
        <taxon>Viridiplantae</taxon>
        <taxon>Streptophyta</taxon>
        <taxon>Embryophyta</taxon>
        <taxon>Tracheophyta</taxon>
        <taxon>Spermatophyta</taxon>
        <taxon>Magnoliopsida</taxon>
        <taxon>eudicotyledons</taxon>
        <taxon>Gunneridae</taxon>
        <taxon>Pentapetalae</taxon>
        <taxon>rosids</taxon>
        <taxon>fabids</taxon>
        <taxon>Fabales</taxon>
        <taxon>Fabaceae</taxon>
        <taxon>Papilionoideae</taxon>
        <taxon>50 kb inversion clade</taxon>
        <taxon>dalbergioids sensu lato</taxon>
        <taxon>Dalbergieae</taxon>
        <taxon>Pterocarpus clade</taxon>
        <taxon>Arachis</taxon>
    </lineage>
</organism>
<reference evidence="16 17" key="1">
    <citation type="submission" date="2019-01" db="EMBL/GenBank/DDBJ databases">
        <title>Sequencing of cultivated peanut Arachis hypogaea provides insights into genome evolution and oil improvement.</title>
        <authorList>
            <person name="Chen X."/>
        </authorList>
    </citation>
    <scope>NUCLEOTIDE SEQUENCE [LARGE SCALE GENOMIC DNA]</scope>
    <source>
        <strain evidence="17">cv. Fuhuasheng</strain>
        <tissue evidence="16">Leaves</tissue>
    </source>
</reference>
<keyword evidence="5" id="KW-0812">Transmembrane</keyword>
<keyword evidence="7" id="KW-0418">Kinase</keyword>
<accession>A0A444XD07</accession>
<dbReference type="InterPro" id="IPR000719">
    <property type="entry name" value="Prot_kinase_dom"/>
</dbReference>
<dbReference type="GO" id="GO:0005524">
    <property type="term" value="F:ATP binding"/>
    <property type="evidence" value="ECO:0007669"/>
    <property type="project" value="UniProtKB-UniRule"/>
</dbReference>
<evidence type="ECO:0000256" key="8">
    <source>
        <dbReference type="ARBA" id="ARBA00022840"/>
    </source>
</evidence>
<comment type="catalytic activity">
    <reaction evidence="11">
        <text>L-threonyl-[protein] + ATP = O-phospho-L-threonyl-[protein] + ADP + H(+)</text>
        <dbReference type="Rhea" id="RHEA:46608"/>
        <dbReference type="Rhea" id="RHEA-COMP:11060"/>
        <dbReference type="Rhea" id="RHEA-COMP:11605"/>
        <dbReference type="ChEBI" id="CHEBI:15378"/>
        <dbReference type="ChEBI" id="CHEBI:30013"/>
        <dbReference type="ChEBI" id="CHEBI:30616"/>
        <dbReference type="ChEBI" id="CHEBI:61977"/>
        <dbReference type="ChEBI" id="CHEBI:456216"/>
        <dbReference type="EC" id="2.7.11.1"/>
    </reaction>
</comment>
<gene>
    <name evidence="16" type="ORF">Ahy_B09g095144</name>
</gene>
<evidence type="ECO:0000256" key="9">
    <source>
        <dbReference type="ARBA" id="ARBA00022989"/>
    </source>
</evidence>
<feature type="compositionally biased region" description="Acidic residues" evidence="14">
    <location>
        <begin position="109"/>
        <end position="122"/>
    </location>
</feature>
<evidence type="ECO:0000313" key="17">
    <source>
        <dbReference type="Proteomes" id="UP000289738"/>
    </source>
</evidence>
<dbReference type="SUPFAM" id="SSF56112">
    <property type="entry name" value="Protein kinase-like (PK-like)"/>
    <property type="match status" value="1"/>
</dbReference>
<feature type="region of interest" description="Disordered" evidence="14">
    <location>
        <begin position="109"/>
        <end position="191"/>
    </location>
</feature>
<feature type="compositionally biased region" description="Acidic residues" evidence="14">
    <location>
        <begin position="182"/>
        <end position="191"/>
    </location>
</feature>
<keyword evidence="3" id="KW-0597">Phosphoprotein</keyword>
<dbReference type="EMBL" id="SDMP01000019">
    <property type="protein sequence ID" value="RYQ87621.1"/>
    <property type="molecule type" value="Genomic_DNA"/>
</dbReference>
<feature type="compositionally biased region" description="Basic and acidic residues" evidence="14">
    <location>
        <begin position="123"/>
        <end position="132"/>
    </location>
</feature>
<comment type="subcellular location">
    <subcellularLocation>
        <location evidence="1">Membrane</location>
        <topology evidence="1">Single-pass membrane protein</topology>
    </subcellularLocation>
</comment>
<protein>
    <recommendedName>
        <fullName evidence="2">non-specific serine/threonine protein kinase</fullName>
        <ecNumber evidence="2">2.7.11.1</ecNumber>
    </recommendedName>
</protein>
<dbReference type="InterPro" id="IPR058594">
    <property type="entry name" value="PB1-like_dom_pln"/>
</dbReference>
<evidence type="ECO:0000256" key="11">
    <source>
        <dbReference type="ARBA" id="ARBA00047899"/>
    </source>
</evidence>
<comment type="catalytic activity">
    <reaction evidence="12">
        <text>L-seryl-[protein] + ATP = O-phospho-L-seryl-[protein] + ADP + H(+)</text>
        <dbReference type="Rhea" id="RHEA:17989"/>
        <dbReference type="Rhea" id="RHEA-COMP:9863"/>
        <dbReference type="Rhea" id="RHEA-COMP:11604"/>
        <dbReference type="ChEBI" id="CHEBI:15378"/>
        <dbReference type="ChEBI" id="CHEBI:29999"/>
        <dbReference type="ChEBI" id="CHEBI:30616"/>
        <dbReference type="ChEBI" id="CHEBI:83421"/>
        <dbReference type="ChEBI" id="CHEBI:456216"/>
        <dbReference type="EC" id="2.7.11.1"/>
    </reaction>
</comment>
<dbReference type="EC" id="2.7.11.1" evidence="2"/>
<keyword evidence="17" id="KW-1185">Reference proteome</keyword>
<dbReference type="PANTHER" id="PTHR47984">
    <property type="entry name" value="OS01G0323000 PROTEIN"/>
    <property type="match status" value="1"/>
</dbReference>
<dbReference type="GO" id="GO:0004674">
    <property type="term" value="F:protein serine/threonine kinase activity"/>
    <property type="evidence" value="ECO:0007669"/>
    <property type="project" value="UniProtKB-EC"/>
</dbReference>
<keyword evidence="10" id="KW-0472">Membrane</keyword>
<evidence type="ECO:0000313" key="16">
    <source>
        <dbReference type="EMBL" id="RYQ87621.1"/>
    </source>
</evidence>
<dbReference type="Gene3D" id="3.30.200.20">
    <property type="entry name" value="Phosphorylase Kinase, domain 1"/>
    <property type="match status" value="1"/>
</dbReference>
<dbReference type="AlphaFoldDB" id="A0A444XD07"/>
<evidence type="ECO:0000256" key="12">
    <source>
        <dbReference type="ARBA" id="ARBA00048679"/>
    </source>
</evidence>
<feature type="binding site" evidence="13">
    <location>
        <position position="484"/>
    </location>
    <ligand>
        <name>ATP</name>
        <dbReference type="ChEBI" id="CHEBI:30616"/>
    </ligand>
</feature>
<evidence type="ECO:0000256" key="13">
    <source>
        <dbReference type="PROSITE-ProRule" id="PRU10141"/>
    </source>
</evidence>
<evidence type="ECO:0000256" key="10">
    <source>
        <dbReference type="ARBA" id="ARBA00023136"/>
    </source>
</evidence>
<sequence>MGDSNFTIEVHHGEKFVDSGHELVYLRGMIVEDLHFDVDEWSLQEIVSELKQLGSLALSSCKHCEVYVVDGVREGNRIEITFSDVDYVPEEGEDSGSGLIEVEMDAELESSTDEEVFDDSANDGDHEDHFGFEVEDNDPQSNAFGGFTGPLNDEEPAAAGTAQGDKGLTEGDEQVGGISDGYETEDMDSYEGDFDDMIKKKRFSKYNETEMNREIKTLNGKHTCGRNYSRRLASSSWISKRIANNISRGEEMKLATVIQTIQDKYMANITIAMEWQAKWAGDLKFEVHHKNRMIMERFVVDLMAGRCSCRFWGLRVKPGMPRMVRIRERDENRTQTKYRRTETSVTCTPEGTQESDAAAGNEGGDAAANEPGAAVEANGSEAAATARSRVVRRRCRGRETVGMGRGRGKGRAAPMNAPPTQAPNTPAPSSQPPNTPAPLFQPPNTSAPASQVEVFSKDNVIGEGGYGVVYQGKLINGSPVAVKKLLNNLGQAEKEFRVEVEAIGLLVMCGTRT</sequence>
<keyword evidence="4" id="KW-0808">Transferase</keyword>
<keyword evidence="6 13" id="KW-0547">Nucleotide-binding</keyword>
<name>A0A444XD07_ARAHY</name>
<evidence type="ECO:0000256" key="6">
    <source>
        <dbReference type="ARBA" id="ARBA00022741"/>
    </source>
</evidence>
<dbReference type="Pfam" id="PF26130">
    <property type="entry name" value="PB1-like"/>
    <property type="match status" value="1"/>
</dbReference>
<keyword evidence="9" id="KW-1133">Transmembrane helix</keyword>
<feature type="compositionally biased region" description="Pro residues" evidence="14">
    <location>
        <begin position="416"/>
        <end position="441"/>
    </location>
</feature>
<evidence type="ECO:0000256" key="1">
    <source>
        <dbReference type="ARBA" id="ARBA00004167"/>
    </source>
</evidence>
<evidence type="ECO:0000256" key="2">
    <source>
        <dbReference type="ARBA" id="ARBA00012513"/>
    </source>
</evidence>
<keyword evidence="8 13" id="KW-0067">ATP-binding</keyword>
<feature type="region of interest" description="Disordered" evidence="14">
    <location>
        <begin position="329"/>
        <end position="448"/>
    </location>
</feature>
<comment type="caution">
    <text evidence="16">The sequence shown here is derived from an EMBL/GenBank/DDBJ whole genome shotgun (WGS) entry which is preliminary data.</text>
</comment>
<evidence type="ECO:0000256" key="3">
    <source>
        <dbReference type="ARBA" id="ARBA00022553"/>
    </source>
</evidence>
<dbReference type="PANTHER" id="PTHR47984:SF19">
    <property type="entry name" value="RECEPTOR-LIKE KINASE PLANT"/>
    <property type="match status" value="1"/>
</dbReference>
<evidence type="ECO:0000256" key="5">
    <source>
        <dbReference type="ARBA" id="ARBA00022692"/>
    </source>
</evidence>
<evidence type="ECO:0000256" key="14">
    <source>
        <dbReference type="SAM" id="MobiDB-lite"/>
    </source>
</evidence>
<dbReference type="PROSITE" id="PS00107">
    <property type="entry name" value="PROTEIN_KINASE_ATP"/>
    <property type="match status" value="1"/>
</dbReference>
<dbReference type="GO" id="GO:0016020">
    <property type="term" value="C:membrane"/>
    <property type="evidence" value="ECO:0007669"/>
    <property type="project" value="UniProtKB-SubCell"/>
</dbReference>